<dbReference type="EMBL" id="MT144205">
    <property type="protein sequence ID" value="QJA50590.1"/>
    <property type="molecule type" value="Genomic_DNA"/>
</dbReference>
<reference evidence="1" key="1">
    <citation type="submission" date="2020-03" db="EMBL/GenBank/DDBJ databases">
        <title>The deep terrestrial virosphere.</title>
        <authorList>
            <person name="Holmfeldt K."/>
            <person name="Nilsson E."/>
            <person name="Simone D."/>
            <person name="Lopez-Fernandez M."/>
            <person name="Wu X."/>
            <person name="de Brujin I."/>
            <person name="Lundin D."/>
            <person name="Andersson A."/>
            <person name="Bertilsson S."/>
            <person name="Dopson M."/>
        </authorList>
    </citation>
    <scope>NUCLEOTIDE SEQUENCE</scope>
    <source>
        <strain evidence="1">TM448A01829</strain>
    </source>
</reference>
<sequence length="183" mass="19694">MPTKDKGAIKKFGGGRIYIMPVSDAGADAGAWIDLGYLQDTVLSDVTETEEIQDETGNTIASNEGNRLVKLSGTLMQSDKVTLDYMVTTVRGAYYRIYQYTGIVNGYYQEVVYGICQFKPQLELASGTKRIPFEASILKNEAALAETGMAAAITADGLSPTSYCTGTTVPAAGYYIIVETIVP</sequence>
<name>A0A6H1ZTQ8_9ZZZZ</name>
<accession>A0A6H1ZTQ8</accession>
<proteinExistence type="predicted"/>
<organism evidence="1">
    <name type="scientific">viral metagenome</name>
    <dbReference type="NCBI Taxonomy" id="1070528"/>
    <lineage>
        <taxon>unclassified sequences</taxon>
        <taxon>metagenomes</taxon>
        <taxon>organismal metagenomes</taxon>
    </lineage>
</organism>
<evidence type="ECO:0000313" key="1">
    <source>
        <dbReference type="EMBL" id="QJA50590.1"/>
    </source>
</evidence>
<gene>
    <name evidence="1" type="ORF">TM448A01829_0005</name>
</gene>
<protein>
    <submittedName>
        <fullName evidence="1">Uncharacterized protein</fullName>
    </submittedName>
</protein>
<dbReference type="AlphaFoldDB" id="A0A6H1ZTQ8"/>